<dbReference type="RefSeq" id="WP_169791841.1">
    <property type="nucleotide sequence ID" value="NZ_BBPN01000007.1"/>
</dbReference>
<keyword evidence="1" id="KW-0472">Membrane</keyword>
<keyword evidence="1" id="KW-1133">Transmembrane helix</keyword>
<protein>
    <submittedName>
        <fullName evidence="2">Uncharacterized protein</fullName>
    </submittedName>
</protein>
<feature type="transmembrane region" description="Helical" evidence="1">
    <location>
        <begin position="24"/>
        <end position="44"/>
    </location>
</feature>
<evidence type="ECO:0000256" key="1">
    <source>
        <dbReference type="SAM" id="Phobius"/>
    </source>
</evidence>
<organism evidence="2 3">
    <name type="scientific">Streptacidiphilus jiangxiensis</name>
    <dbReference type="NCBI Taxonomy" id="235985"/>
    <lineage>
        <taxon>Bacteria</taxon>
        <taxon>Bacillati</taxon>
        <taxon>Actinomycetota</taxon>
        <taxon>Actinomycetes</taxon>
        <taxon>Kitasatosporales</taxon>
        <taxon>Streptomycetaceae</taxon>
        <taxon>Streptacidiphilus</taxon>
    </lineage>
</organism>
<gene>
    <name evidence="2" type="ORF">SAMN05414137_111197</name>
</gene>
<proteinExistence type="predicted"/>
<accession>A0A1H7S736</accession>
<dbReference type="Proteomes" id="UP000183015">
    <property type="component" value="Unassembled WGS sequence"/>
</dbReference>
<keyword evidence="1" id="KW-0812">Transmembrane</keyword>
<name>A0A1H7S736_STRJI</name>
<dbReference type="EMBL" id="FOAZ01000011">
    <property type="protein sequence ID" value="SEL68355.1"/>
    <property type="molecule type" value="Genomic_DNA"/>
</dbReference>
<evidence type="ECO:0000313" key="2">
    <source>
        <dbReference type="EMBL" id="SEL68355.1"/>
    </source>
</evidence>
<dbReference type="AlphaFoldDB" id="A0A1H7S736"/>
<evidence type="ECO:0000313" key="3">
    <source>
        <dbReference type="Proteomes" id="UP000183015"/>
    </source>
</evidence>
<reference evidence="3" key="1">
    <citation type="submission" date="2016-10" db="EMBL/GenBank/DDBJ databases">
        <authorList>
            <person name="Varghese N."/>
        </authorList>
    </citation>
    <scope>NUCLEOTIDE SEQUENCE [LARGE SCALE GENOMIC DNA]</scope>
    <source>
        <strain evidence="3">DSM 45096 / BCRC 16803 / CGMCC 4.1857 / CIP 109030 / JCM 12277 / KCTC 19219 / NBRC 100920 / 33214</strain>
    </source>
</reference>
<sequence>MTNFVATAAQLAEGNGQHNSLQPWLTGGGALLILLLLLVVTVSFNKDR</sequence>
<keyword evidence="3" id="KW-1185">Reference proteome</keyword>
<dbReference type="STRING" id="235985.SAMN05414137_111197"/>